<evidence type="ECO:0000256" key="2">
    <source>
        <dbReference type="ARBA" id="ARBA00005194"/>
    </source>
</evidence>
<comment type="pathway">
    <text evidence="2">Lipid metabolism; fatty acid biosynthesis.</text>
</comment>
<keyword evidence="4 11" id="KW-0808">Transferase</keyword>
<feature type="transmembrane region" description="Helical" evidence="11">
    <location>
        <begin position="150"/>
        <end position="169"/>
    </location>
</feature>
<evidence type="ECO:0000256" key="9">
    <source>
        <dbReference type="ARBA" id="ARBA00023136"/>
    </source>
</evidence>
<keyword evidence="5 11" id="KW-0812">Transmembrane</keyword>
<evidence type="ECO:0000256" key="8">
    <source>
        <dbReference type="ARBA" id="ARBA00023098"/>
    </source>
</evidence>
<feature type="transmembrane region" description="Helical" evidence="11">
    <location>
        <begin position="42"/>
        <end position="63"/>
    </location>
</feature>
<dbReference type="PROSITE" id="PS01188">
    <property type="entry name" value="ELO"/>
    <property type="match status" value="1"/>
</dbReference>
<proteinExistence type="inferred from homology"/>
<comment type="subcellular location">
    <subcellularLocation>
        <location evidence="1">Membrane</location>
        <topology evidence="1">Multi-pass membrane protein</topology>
    </subcellularLocation>
</comment>
<evidence type="ECO:0000256" key="7">
    <source>
        <dbReference type="ARBA" id="ARBA00022989"/>
    </source>
</evidence>
<keyword evidence="6 11" id="KW-0276">Fatty acid metabolism</keyword>
<feature type="transmembrane region" description="Helical" evidence="11">
    <location>
        <begin position="118"/>
        <end position="138"/>
    </location>
</feature>
<dbReference type="Proteomes" id="UP001328107">
    <property type="component" value="Unassembled WGS sequence"/>
</dbReference>
<feature type="transmembrane region" description="Helical" evidence="11">
    <location>
        <begin position="75"/>
        <end position="98"/>
    </location>
</feature>
<dbReference type="GO" id="GO:0030148">
    <property type="term" value="P:sphingolipid biosynthetic process"/>
    <property type="evidence" value="ECO:0007669"/>
    <property type="project" value="TreeGrafter"/>
</dbReference>
<dbReference type="Pfam" id="PF01151">
    <property type="entry name" value="ELO"/>
    <property type="match status" value="1"/>
</dbReference>
<dbReference type="GO" id="GO:0005789">
    <property type="term" value="C:endoplasmic reticulum membrane"/>
    <property type="evidence" value="ECO:0007669"/>
    <property type="project" value="TreeGrafter"/>
</dbReference>
<keyword evidence="10 11" id="KW-0275">Fatty acid biosynthesis</keyword>
<dbReference type="AlphaFoldDB" id="A0AAN5CLH1"/>
<keyword evidence="13" id="KW-1185">Reference proteome</keyword>
<feature type="transmembrane region" description="Helical" evidence="11">
    <location>
        <begin position="248"/>
        <end position="267"/>
    </location>
</feature>
<dbReference type="InterPro" id="IPR002076">
    <property type="entry name" value="ELO_fam"/>
</dbReference>
<dbReference type="InterPro" id="IPR030457">
    <property type="entry name" value="ELO_CS"/>
</dbReference>
<dbReference type="EMBL" id="BTRK01000004">
    <property type="protein sequence ID" value="GMR46567.1"/>
    <property type="molecule type" value="Genomic_DNA"/>
</dbReference>
<reference evidence="13" key="1">
    <citation type="submission" date="2022-10" db="EMBL/GenBank/DDBJ databases">
        <title>Genome assembly of Pristionchus species.</title>
        <authorList>
            <person name="Yoshida K."/>
            <person name="Sommer R.J."/>
        </authorList>
    </citation>
    <scope>NUCLEOTIDE SEQUENCE [LARGE SCALE GENOMIC DNA]</scope>
    <source>
        <strain evidence="13">RS5460</strain>
    </source>
</reference>
<evidence type="ECO:0000256" key="5">
    <source>
        <dbReference type="ARBA" id="ARBA00022692"/>
    </source>
</evidence>
<evidence type="ECO:0000256" key="3">
    <source>
        <dbReference type="ARBA" id="ARBA00022516"/>
    </source>
</evidence>
<gene>
    <name evidence="12" type="ORF">PMAYCL1PPCAC_16762</name>
</gene>
<evidence type="ECO:0000313" key="12">
    <source>
        <dbReference type="EMBL" id="GMR46567.1"/>
    </source>
</evidence>
<dbReference type="GO" id="GO:0019367">
    <property type="term" value="P:fatty acid elongation, saturated fatty acid"/>
    <property type="evidence" value="ECO:0007669"/>
    <property type="project" value="TreeGrafter"/>
</dbReference>
<dbReference type="GO" id="GO:0042761">
    <property type="term" value="P:very long-chain fatty acid biosynthetic process"/>
    <property type="evidence" value="ECO:0007669"/>
    <property type="project" value="TreeGrafter"/>
</dbReference>
<keyword evidence="9 11" id="KW-0472">Membrane</keyword>
<keyword evidence="8 11" id="KW-0443">Lipid metabolism</keyword>
<evidence type="ECO:0000256" key="10">
    <source>
        <dbReference type="ARBA" id="ARBA00023160"/>
    </source>
</evidence>
<evidence type="ECO:0000256" key="6">
    <source>
        <dbReference type="ARBA" id="ARBA00022832"/>
    </source>
</evidence>
<dbReference type="GO" id="GO:0034625">
    <property type="term" value="P:fatty acid elongation, monounsaturated fatty acid"/>
    <property type="evidence" value="ECO:0007669"/>
    <property type="project" value="TreeGrafter"/>
</dbReference>
<evidence type="ECO:0000256" key="11">
    <source>
        <dbReference type="RuleBase" id="RU361115"/>
    </source>
</evidence>
<evidence type="ECO:0000313" key="13">
    <source>
        <dbReference type="Proteomes" id="UP001328107"/>
    </source>
</evidence>
<dbReference type="GO" id="GO:0034626">
    <property type="term" value="P:fatty acid elongation, polyunsaturated fatty acid"/>
    <property type="evidence" value="ECO:0007669"/>
    <property type="project" value="TreeGrafter"/>
</dbReference>
<accession>A0AAN5CLH1</accession>
<keyword evidence="3 11" id="KW-0444">Lipid biosynthesis</keyword>
<comment type="catalytic activity">
    <reaction evidence="11">
        <text>a very-long-chain acyl-CoA + malonyl-CoA + H(+) = a very-long-chain 3-oxoacyl-CoA + CO2 + CoA</text>
        <dbReference type="Rhea" id="RHEA:32727"/>
        <dbReference type="ChEBI" id="CHEBI:15378"/>
        <dbReference type="ChEBI" id="CHEBI:16526"/>
        <dbReference type="ChEBI" id="CHEBI:57287"/>
        <dbReference type="ChEBI" id="CHEBI:57384"/>
        <dbReference type="ChEBI" id="CHEBI:90725"/>
        <dbReference type="ChEBI" id="CHEBI:90736"/>
        <dbReference type="EC" id="2.3.1.199"/>
    </reaction>
</comment>
<feature type="transmembrane region" description="Helical" evidence="11">
    <location>
        <begin position="216"/>
        <end position="236"/>
    </location>
</feature>
<dbReference type="PANTHER" id="PTHR11157:SF26">
    <property type="entry name" value="ELONGATION OF LONG CHAIN FATTY ACIDS PROTEIN 1"/>
    <property type="match status" value="1"/>
</dbReference>
<dbReference type="EC" id="2.3.1.199" evidence="11"/>
<feature type="transmembrane region" description="Helical" evidence="11">
    <location>
        <begin position="175"/>
        <end position="196"/>
    </location>
</feature>
<evidence type="ECO:0000256" key="1">
    <source>
        <dbReference type="ARBA" id="ARBA00004141"/>
    </source>
</evidence>
<dbReference type="PANTHER" id="PTHR11157">
    <property type="entry name" value="FATTY ACID ACYL TRANSFERASE-RELATED"/>
    <property type="match status" value="1"/>
</dbReference>
<comment type="similarity">
    <text evidence="11">Belongs to the ELO family.</text>
</comment>
<organism evidence="12 13">
    <name type="scientific">Pristionchus mayeri</name>
    <dbReference type="NCBI Taxonomy" id="1317129"/>
    <lineage>
        <taxon>Eukaryota</taxon>
        <taxon>Metazoa</taxon>
        <taxon>Ecdysozoa</taxon>
        <taxon>Nematoda</taxon>
        <taxon>Chromadorea</taxon>
        <taxon>Rhabditida</taxon>
        <taxon>Rhabditina</taxon>
        <taxon>Diplogasteromorpha</taxon>
        <taxon>Diplogasteroidea</taxon>
        <taxon>Neodiplogasteridae</taxon>
        <taxon>Pristionchus</taxon>
    </lineage>
</organism>
<protein>
    <recommendedName>
        <fullName evidence="11">Elongation of very long chain fatty acids protein</fullName>
        <ecNumber evidence="11">2.3.1.199</ecNumber>
    </recommendedName>
    <alternativeName>
        <fullName evidence="11">Very-long-chain 3-oxoacyl-CoA synthase</fullName>
    </alternativeName>
</protein>
<dbReference type="GO" id="GO:0009922">
    <property type="term" value="F:fatty acid elongase activity"/>
    <property type="evidence" value="ECO:0007669"/>
    <property type="project" value="UniProtKB-EC"/>
</dbReference>
<evidence type="ECO:0000256" key="4">
    <source>
        <dbReference type="ARBA" id="ARBA00022679"/>
    </source>
</evidence>
<keyword evidence="7 11" id="KW-1133">Transmembrane helix</keyword>
<comment type="caution">
    <text evidence="12">The sequence shown here is derived from an EMBL/GenBank/DDBJ whole genome shotgun (WGS) entry which is preliminary data.</text>
</comment>
<name>A0AAN5CLH1_9BILA</name>
<sequence length="282" mass="33582">MERQLSYERLGQFTFNHTELGEILTEEVFNYKRASKWMDDHVGLAVQAVIVYLVLIFSIKFWMRNRQPFNVKTPLSIWNFIIANLSGACALAMSYEYFYTLYMFGVNSTICEARDEYFTGRIGYAVFVLMLVRLPEFIDSFFIVLRKQPLLFIHWYHHAVTLLVGWMTYSAGWPASVHLIFVNSVVHMVMYSYFFIASQGIRPWPIVAKTITFFQIMQFFMSLYGLIYVAITHFFYDMRDCQVEPEQFTIHWMMVVSYTYLFIDFFITRYTDWGNKKSKEID</sequence>